<feature type="region of interest" description="Disordered" evidence="1">
    <location>
        <begin position="76"/>
        <end position="172"/>
    </location>
</feature>
<dbReference type="AlphaFoldDB" id="A0A6T8AAR5"/>
<proteinExistence type="predicted"/>
<accession>A0A6T8AAR5</accession>
<dbReference type="GO" id="GO:0000398">
    <property type="term" value="P:mRNA splicing, via spliceosome"/>
    <property type="evidence" value="ECO:0007669"/>
    <property type="project" value="InterPro"/>
</dbReference>
<evidence type="ECO:0000259" key="2">
    <source>
        <dbReference type="Pfam" id="PF06424"/>
    </source>
</evidence>
<dbReference type="Pfam" id="PF06424">
    <property type="entry name" value="PRP1_N"/>
    <property type="match status" value="1"/>
</dbReference>
<dbReference type="InterPro" id="IPR010491">
    <property type="entry name" value="PRP1_N"/>
</dbReference>
<name>A0A6T8AAR5_9EUKA</name>
<reference evidence="4" key="1">
    <citation type="submission" date="2021-01" db="EMBL/GenBank/DDBJ databases">
        <authorList>
            <person name="Corre E."/>
            <person name="Pelletier E."/>
            <person name="Niang G."/>
            <person name="Scheremetjew M."/>
            <person name="Finn R."/>
            <person name="Kale V."/>
            <person name="Holt S."/>
            <person name="Cochrane G."/>
            <person name="Meng A."/>
            <person name="Brown T."/>
            <person name="Cohen L."/>
        </authorList>
    </citation>
    <scope>NUCLEOTIDE SEQUENCE</scope>
    <source>
        <strain evidence="4">UIO037</strain>
    </source>
</reference>
<evidence type="ECO:0000313" key="4">
    <source>
        <dbReference type="EMBL" id="CAE2230688.1"/>
    </source>
</evidence>
<dbReference type="EMBL" id="HBKO01024744">
    <property type="protein sequence ID" value="CAE2230688.1"/>
    <property type="molecule type" value="Transcribed_RNA"/>
</dbReference>
<sequence length="172" mass="18850">MPRSFGDQSPGYIGGVGHGAVGFTTRSDIGPATLLADRPSAIEMCAGPTYGPANCPPARRPPAVQVQCNQSFDLAKRPSSQGYSYSAPLVLNSTNPERPRSDRSVGSTPLLPKREREEEQQRWRATRPKADAEERPSFGRGRTPAVKHKTPAPKQVSAEQLLRDAFHRRRFS</sequence>
<evidence type="ECO:0000313" key="3">
    <source>
        <dbReference type="EMBL" id="CAE2230682.1"/>
    </source>
</evidence>
<feature type="domain" description="PRP1 splicing factor N-terminal" evidence="2">
    <location>
        <begin position="10"/>
        <end position="36"/>
    </location>
</feature>
<dbReference type="EMBL" id="HBKO01024743">
    <property type="protein sequence ID" value="CAE2230682.1"/>
    <property type="molecule type" value="Transcribed_RNA"/>
</dbReference>
<protein>
    <recommendedName>
        <fullName evidence="2">PRP1 splicing factor N-terminal domain-containing protein</fullName>
    </recommendedName>
</protein>
<organism evidence="4">
    <name type="scientific">Prymnesium polylepis</name>
    <dbReference type="NCBI Taxonomy" id="72548"/>
    <lineage>
        <taxon>Eukaryota</taxon>
        <taxon>Haptista</taxon>
        <taxon>Haptophyta</taxon>
        <taxon>Prymnesiophyceae</taxon>
        <taxon>Prymnesiales</taxon>
        <taxon>Prymnesiaceae</taxon>
        <taxon>Prymnesium</taxon>
    </lineage>
</organism>
<evidence type="ECO:0000256" key="1">
    <source>
        <dbReference type="SAM" id="MobiDB-lite"/>
    </source>
</evidence>
<gene>
    <name evidence="3" type="ORF">CPOL0286_LOCUS11236</name>
    <name evidence="4" type="ORF">CPOL0286_LOCUS11237</name>
</gene>
<feature type="compositionally biased region" description="Basic and acidic residues" evidence="1">
    <location>
        <begin position="112"/>
        <end position="137"/>
    </location>
</feature>